<protein>
    <submittedName>
        <fullName evidence="2">PilZ domain-containing protein</fullName>
    </submittedName>
</protein>
<sequence>MTASDIENRRAHRRVELARETEIAHDGGRLHARILNISLGGAGLQMDMRLPDATEITLEIENVGIIPARIVRQMENGVGVKFAFSEEKEQALIQKISGLLAKKRRERFHVVN</sequence>
<name>A0ABS3F7H4_9PROT</name>
<evidence type="ECO:0000313" key="3">
    <source>
        <dbReference type="Proteomes" id="UP000664761"/>
    </source>
</evidence>
<dbReference type="Pfam" id="PF07238">
    <property type="entry name" value="PilZ"/>
    <property type="match status" value="1"/>
</dbReference>
<dbReference type="RefSeq" id="WP_207046309.1">
    <property type="nucleotide sequence ID" value="NZ_JAFLNC010000004.1"/>
</dbReference>
<comment type="caution">
    <text evidence="2">The sequence shown here is derived from an EMBL/GenBank/DDBJ whole genome shotgun (WGS) entry which is preliminary data.</text>
</comment>
<organism evidence="2 3">
    <name type="scientific">Sneathiella sedimenti</name>
    <dbReference type="NCBI Taxonomy" id="2816034"/>
    <lineage>
        <taxon>Bacteria</taxon>
        <taxon>Pseudomonadati</taxon>
        <taxon>Pseudomonadota</taxon>
        <taxon>Alphaproteobacteria</taxon>
        <taxon>Sneathiellales</taxon>
        <taxon>Sneathiellaceae</taxon>
        <taxon>Sneathiella</taxon>
    </lineage>
</organism>
<proteinExistence type="predicted"/>
<accession>A0ABS3F7H4</accession>
<reference evidence="2 3" key="1">
    <citation type="submission" date="2021-03" db="EMBL/GenBank/DDBJ databases">
        <title>Sneathiella sp. CAU 1612 isolated from Kang Won-do.</title>
        <authorList>
            <person name="Kim W."/>
        </authorList>
    </citation>
    <scope>NUCLEOTIDE SEQUENCE [LARGE SCALE GENOMIC DNA]</scope>
    <source>
        <strain evidence="2 3">CAU 1612</strain>
    </source>
</reference>
<evidence type="ECO:0000313" key="2">
    <source>
        <dbReference type="EMBL" id="MBO0334477.1"/>
    </source>
</evidence>
<evidence type="ECO:0000259" key="1">
    <source>
        <dbReference type="Pfam" id="PF07238"/>
    </source>
</evidence>
<dbReference type="EMBL" id="JAFLNC010000004">
    <property type="protein sequence ID" value="MBO0334477.1"/>
    <property type="molecule type" value="Genomic_DNA"/>
</dbReference>
<keyword evidence="3" id="KW-1185">Reference proteome</keyword>
<dbReference type="Proteomes" id="UP000664761">
    <property type="component" value="Unassembled WGS sequence"/>
</dbReference>
<dbReference type="Gene3D" id="2.40.10.220">
    <property type="entry name" value="predicted glycosyltransferase like domains"/>
    <property type="match status" value="1"/>
</dbReference>
<dbReference type="SUPFAM" id="SSF141371">
    <property type="entry name" value="PilZ domain-like"/>
    <property type="match status" value="1"/>
</dbReference>
<gene>
    <name evidence="2" type="ORF">J0X12_12685</name>
</gene>
<dbReference type="InterPro" id="IPR009875">
    <property type="entry name" value="PilZ_domain"/>
</dbReference>
<feature type="domain" description="PilZ" evidence="1">
    <location>
        <begin position="8"/>
        <end position="94"/>
    </location>
</feature>